<evidence type="ECO:0000259" key="1">
    <source>
        <dbReference type="Pfam" id="PF10551"/>
    </source>
</evidence>
<gene>
    <name evidence="3" type="primary">LOC111113941</name>
</gene>
<evidence type="ECO:0000313" key="3">
    <source>
        <dbReference type="RefSeq" id="XP_022307942.1"/>
    </source>
</evidence>
<dbReference type="KEGG" id="cvn:111113941"/>
<protein>
    <submittedName>
        <fullName evidence="3">Uncharacterized protein LOC111113941</fullName>
    </submittedName>
</protein>
<dbReference type="Pfam" id="PF10551">
    <property type="entry name" value="MULE"/>
    <property type="match status" value="1"/>
</dbReference>
<dbReference type="InterPro" id="IPR018289">
    <property type="entry name" value="MULE_transposase_dom"/>
</dbReference>
<dbReference type="AlphaFoldDB" id="A0A8B8BX36"/>
<evidence type="ECO:0000313" key="2">
    <source>
        <dbReference type="Proteomes" id="UP000694844"/>
    </source>
</evidence>
<dbReference type="Proteomes" id="UP000694844">
    <property type="component" value="Chromosome 9"/>
</dbReference>
<dbReference type="PANTHER" id="PTHR47160">
    <property type="entry name" value="PUTATIVE-RELATED"/>
    <property type="match status" value="1"/>
</dbReference>
<dbReference type="RefSeq" id="XP_022307942.1">
    <property type="nucleotide sequence ID" value="XM_022452234.1"/>
</dbReference>
<sequence>MTLFSQDKAQRQNILEIDRQCPATVVTVDNILVSFGRPQKHDEDFIGLAADSFVSRVKKRCRDEAAPIPSIYDEELGALRNADCDDSVVDMIRQIPTFQSCKSGLYRSRGKMVPKLPTTQQEIILQDPWTQTLARERFLLSDDSDEAGNCIIVFATDENLHRLCASSTVYSDGTFYSCTSLFAQLYTLHADVDGTVFPLVFALLPNKTEATYRRFFSILKSAVNDRQSVLTPESWMIDFETAARNAVKESFPNTTIRGCFFHFTQCVWRKVQNCGLTTEFRENDSFHQLVRRAAVLPLVPSHRVEDVWFQALEDNDDNTAAVLRFKDYVTETWIEGHFEFWNHFDHDGPRTTNAVEGWHHKLNRMCRRAHPNIYVFIEMLQKEQSTNEAKIIQINAGGVVRPKKRKYRQLDSRLQRLKDNLRRGEMDVVQYADAASHLIHFE</sequence>
<organism evidence="2 3">
    <name type="scientific">Crassostrea virginica</name>
    <name type="common">Eastern oyster</name>
    <dbReference type="NCBI Taxonomy" id="6565"/>
    <lineage>
        <taxon>Eukaryota</taxon>
        <taxon>Metazoa</taxon>
        <taxon>Spiralia</taxon>
        <taxon>Lophotrochozoa</taxon>
        <taxon>Mollusca</taxon>
        <taxon>Bivalvia</taxon>
        <taxon>Autobranchia</taxon>
        <taxon>Pteriomorphia</taxon>
        <taxon>Ostreida</taxon>
        <taxon>Ostreoidea</taxon>
        <taxon>Ostreidae</taxon>
        <taxon>Crassostrea</taxon>
    </lineage>
</organism>
<feature type="domain" description="MULE transposase" evidence="1">
    <location>
        <begin position="170"/>
        <end position="265"/>
    </location>
</feature>
<proteinExistence type="predicted"/>
<keyword evidence="2" id="KW-1185">Reference proteome</keyword>
<accession>A0A8B8BX36</accession>
<dbReference type="GeneID" id="111113941"/>
<name>A0A8B8BX36_CRAVI</name>
<dbReference type="OrthoDB" id="6123510at2759"/>
<reference evidence="3" key="1">
    <citation type="submission" date="2025-08" db="UniProtKB">
        <authorList>
            <consortium name="RefSeq"/>
        </authorList>
    </citation>
    <scope>IDENTIFICATION</scope>
    <source>
        <tissue evidence="3">Whole sample</tissue>
    </source>
</reference>
<dbReference type="PANTHER" id="PTHR47160:SF10">
    <property type="entry name" value="MULE TRANSPOSASE DOMAIN-CONTAINING PROTEIN"/>
    <property type="match status" value="1"/>
</dbReference>